<comment type="subcellular location">
    <subcellularLocation>
        <location evidence="2">Cytoplasm</location>
    </subcellularLocation>
</comment>
<dbReference type="GO" id="GO:0046872">
    <property type="term" value="F:metal ion binding"/>
    <property type="evidence" value="ECO:0007669"/>
    <property type="project" value="UniProtKB-KW"/>
</dbReference>
<dbReference type="InterPro" id="IPR004097">
    <property type="entry name" value="DHHA2"/>
</dbReference>
<evidence type="ECO:0000256" key="9">
    <source>
        <dbReference type="ARBA" id="ARBA00022598"/>
    </source>
</evidence>
<keyword evidence="13" id="KW-0067">ATP-binding</keyword>
<evidence type="ECO:0000256" key="19">
    <source>
        <dbReference type="ARBA" id="ARBA00047904"/>
    </source>
</evidence>
<dbReference type="EC" id="6.1.1.12" evidence="6"/>
<evidence type="ECO:0000313" key="22">
    <source>
        <dbReference type="Proteomes" id="UP000663855"/>
    </source>
</evidence>
<name>A0A816BBJ8_9BILA</name>
<comment type="catalytic activity">
    <reaction evidence="18">
        <text>diphosphate + H2O = 2 phosphate + H(+)</text>
        <dbReference type="Rhea" id="RHEA:24576"/>
        <dbReference type="ChEBI" id="CHEBI:15377"/>
        <dbReference type="ChEBI" id="CHEBI:15378"/>
        <dbReference type="ChEBI" id="CHEBI:33019"/>
        <dbReference type="ChEBI" id="CHEBI:43474"/>
        <dbReference type="EC" id="3.6.1.1"/>
    </reaction>
</comment>
<dbReference type="InterPro" id="IPR038222">
    <property type="entry name" value="DHHA2_dom_sf"/>
</dbReference>
<dbReference type="GO" id="GO:0005829">
    <property type="term" value="C:cytosol"/>
    <property type="evidence" value="ECO:0007669"/>
    <property type="project" value="TreeGrafter"/>
</dbReference>
<dbReference type="EC" id="3.6.1.1" evidence="5"/>
<evidence type="ECO:0000313" key="21">
    <source>
        <dbReference type="EMBL" id="CAF1609281.1"/>
    </source>
</evidence>
<dbReference type="PANTHER" id="PTHR43450">
    <property type="entry name" value="ASPARTYL-TRNA SYNTHETASE"/>
    <property type="match status" value="1"/>
</dbReference>
<keyword evidence="10" id="KW-0479">Metal-binding</keyword>
<evidence type="ECO:0000256" key="18">
    <source>
        <dbReference type="ARBA" id="ARBA00047820"/>
    </source>
</evidence>
<evidence type="ECO:0000256" key="8">
    <source>
        <dbReference type="ARBA" id="ARBA00022490"/>
    </source>
</evidence>
<dbReference type="SUPFAM" id="SSF64182">
    <property type="entry name" value="DHH phosphoesterases"/>
    <property type="match status" value="1"/>
</dbReference>
<organism evidence="21 22">
    <name type="scientific">Rotaria magnacalcarata</name>
    <dbReference type="NCBI Taxonomy" id="392030"/>
    <lineage>
        <taxon>Eukaryota</taxon>
        <taxon>Metazoa</taxon>
        <taxon>Spiralia</taxon>
        <taxon>Gnathifera</taxon>
        <taxon>Rotifera</taxon>
        <taxon>Eurotatoria</taxon>
        <taxon>Bdelloidea</taxon>
        <taxon>Philodinida</taxon>
        <taxon>Philodinidae</taxon>
        <taxon>Rotaria</taxon>
    </lineage>
</organism>
<accession>A0A816BBJ8</accession>
<comment type="cofactor">
    <cofactor evidence="1">
        <name>Mn(2+)</name>
        <dbReference type="ChEBI" id="CHEBI:29035"/>
    </cofactor>
</comment>
<keyword evidence="12" id="KW-0378">Hydrolase</keyword>
<dbReference type="EMBL" id="CAJNOV010017572">
    <property type="protein sequence ID" value="CAF1609281.1"/>
    <property type="molecule type" value="Genomic_DNA"/>
</dbReference>
<evidence type="ECO:0000256" key="16">
    <source>
        <dbReference type="ARBA" id="ARBA00023211"/>
    </source>
</evidence>
<evidence type="ECO:0000256" key="4">
    <source>
        <dbReference type="ARBA" id="ARBA00010331"/>
    </source>
</evidence>
<evidence type="ECO:0000256" key="13">
    <source>
        <dbReference type="ARBA" id="ARBA00022840"/>
    </source>
</evidence>
<dbReference type="PRINTS" id="PR01042">
    <property type="entry name" value="TRNASYNTHASP"/>
</dbReference>
<dbReference type="SMART" id="SM01131">
    <property type="entry name" value="DHHA2"/>
    <property type="match status" value="1"/>
</dbReference>
<evidence type="ECO:0000256" key="1">
    <source>
        <dbReference type="ARBA" id="ARBA00001936"/>
    </source>
</evidence>
<evidence type="ECO:0000256" key="2">
    <source>
        <dbReference type="ARBA" id="ARBA00004496"/>
    </source>
</evidence>
<dbReference type="GO" id="GO:0006422">
    <property type="term" value="P:aspartyl-tRNA aminoacylation"/>
    <property type="evidence" value="ECO:0007669"/>
    <property type="project" value="InterPro"/>
</dbReference>
<evidence type="ECO:0000256" key="11">
    <source>
        <dbReference type="ARBA" id="ARBA00022741"/>
    </source>
</evidence>
<comment type="similarity">
    <text evidence="3">Belongs to the class-II aminoacyl-tRNA synthetase family. Type 2 subfamily.</text>
</comment>
<dbReference type="GO" id="GO:0003723">
    <property type="term" value="F:RNA binding"/>
    <property type="evidence" value="ECO:0007669"/>
    <property type="project" value="TreeGrafter"/>
</dbReference>
<keyword evidence="8" id="KW-0963">Cytoplasm</keyword>
<dbReference type="InterPro" id="IPR038763">
    <property type="entry name" value="DHH_sf"/>
</dbReference>
<dbReference type="FunFam" id="3.90.1640.10:FF:000001">
    <property type="entry name" value="Probable manganese-dependent inorganic pyrophosphatase"/>
    <property type="match status" value="1"/>
</dbReference>
<dbReference type="InterPro" id="IPR001667">
    <property type="entry name" value="DDH_dom"/>
</dbReference>
<evidence type="ECO:0000256" key="14">
    <source>
        <dbReference type="ARBA" id="ARBA00022917"/>
    </source>
</evidence>
<evidence type="ECO:0000259" key="20">
    <source>
        <dbReference type="SMART" id="SM01131"/>
    </source>
</evidence>
<sequence length="499" mass="55914">MESVPECLTLRNRVYSPAKIISAASEVGANVFQVACFKSNAYLAQSPQFYKQMAIAADFEKGYTIGAVFRAENANGHRNLTEFVGLDLEMAFGYHYQEVVDTICDLFIQIFKSLTERFVESLVSTGIKNYHRHFLLFDLDSRGVAEFSQEQPREFWWYVLSVITIIQLHRGSIAVNAIPIAPQVRGFDEVAVFGHLNPDTDSIATAIGYAALLRSMGINAKAYRLGDLNKETEFVLNTAQVQSPDVLSEDIPDGSEVVLVDHNERSQSISNLVNMNITHAIDHHKLGDLTTSQPAYIRFEPVGCTATILAKMYLEKNIPIDRATATLLLSAIISDTLHFRSATTTNDDRNIVTYLQPISGITDLQSYVDILFEAKSDLTGLTTEQIVLGNYKIYFFQNQKWGVGVAETWYPNYLLNQKNELLLEMVKEKDRSNLTGILFSIIDILNEKNLMLIAGEPENTVVRAAFNVDVTDQMADLGARLSLKLQIIPPLEVYFNKNP</sequence>
<proteinExistence type="inferred from homology"/>
<dbReference type="InterPro" id="IPR004364">
    <property type="entry name" value="Aa-tRNA-synt_II"/>
</dbReference>
<dbReference type="InterPro" id="IPR004523">
    <property type="entry name" value="Asp-tRNA_synthase_2"/>
</dbReference>
<evidence type="ECO:0000256" key="15">
    <source>
        <dbReference type="ARBA" id="ARBA00023146"/>
    </source>
</evidence>
<evidence type="ECO:0000256" key="5">
    <source>
        <dbReference type="ARBA" id="ARBA00012146"/>
    </source>
</evidence>
<keyword evidence="16" id="KW-0464">Manganese</keyword>
<keyword evidence="11" id="KW-0547">Nucleotide-binding</keyword>
<keyword evidence="15" id="KW-0030">Aminoacyl-tRNA synthetase</keyword>
<dbReference type="Gene3D" id="3.30.930.10">
    <property type="entry name" value="Bira Bifunctional Protein, Domain 2"/>
    <property type="match status" value="1"/>
</dbReference>
<comment type="caution">
    <text evidence="21">The sequence shown here is derived from an EMBL/GenBank/DDBJ whole genome shotgun (WGS) entry which is preliminary data.</text>
</comment>
<evidence type="ECO:0000256" key="3">
    <source>
        <dbReference type="ARBA" id="ARBA00005312"/>
    </source>
</evidence>
<dbReference type="Gene3D" id="3.90.1640.10">
    <property type="entry name" value="inorganic pyrophosphatase (n-terminal core)"/>
    <property type="match status" value="1"/>
</dbReference>
<dbReference type="GO" id="GO:0005524">
    <property type="term" value="F:ATP binding"/>
    <property type="evidence" value="ECO:0007669"/>
    <property type="project" value="UniProtKB-KW"/>
</dbReference>
<evidence type="ECO:0000256" key="10">
    <source>
        <dbReference type="ARBA" id="ARBA00022723"/>
    </source>
</evidence>
<dbReference type="GO" id="GO:0004815">
    <property type="term" value="F:aspartate-tRNA ligase activity"/>
    <property type="evidence" value="ECO:0007669"/>
    <property type="project" value="UniProtKB-EC"/>
</dbReference>
<evidence type="ECO:0000256" key="12">
    <source>
        <dbReference type="ARBA" id="ARBA00022801"/>
    </source>
</evidence>
<protein>
    <recommendedName>
        <fullName evidence="7">Aspartate--tRNA ligase, cytoplasmic</fullName>
        <ecNumber evidence="5">3.6.1.1</ecNumber>
        <ecNumber evidence="6">6.1.1.12</ecNumber>
    </recommendedName>
    <alternativeName>
        <fullName evidence="17">Pyrophosphate phospho-hydrolase</fullName>
    </alternativeName>
</protein>
<dbReference type="GO" id="GO:0004427">
    <property type="term" value="F:inorganic diphosphate phosphatase activity"/>
    <property type="evidence" value="ECO:0007669"/>
    <property type="project" value="UniProtKB-EC"/>
</dbReference>
<keyword evidence="14" id="KW-0648">Protein biosynthesis</keyword>
<dbReference type="PANTHER" id="PTHR43450:SF1">
    <property type="entry name" value="ASPARTATE--TRNA LIGASE, CYTOPLASMIC"/>
    <property type="match status" value="1"/>
</dbReference>
<dbReference type="AlphaFoldDB" id="A0A816BBJ8"/>
<dbReference type="InterPro" id="IPR045864">
    <property type="entry name" value="aa-tRNA-synth_II/BPL/LPL"/>
</dbReference>
<dbReference type="NCBIfam" id="NF003877">
    <property type="entry name" value="PRK05427.1"/>
    <property type="match status" value="1"/>
</dbReference>
<dbReference type="Gene3D" id="3.10.310.20">
    <property type="entry name" value="DHHA2 domain"/>
    <property type="match status" value="1"/>
</dbReference>
<dbReference type="InterPro" id="IPR002312">
    <property type="entry name" value="Asp/Asn-tRNA-synth_IIb"/>
</dbReference>
<dbReference type="GO" id="GO:0017101">
    <property type="term" value="C:aminoacyl-tRNA synthetase multienzyme complex"/>
    <property type="evidence" value="ECO:0007669"/>
    <property type="project" value="TreeGrafter"/>
</dbReference>
<evidence type="ECO:0000256" key="17">
    <source>
        <dbReference type="ARBA" id="ARBA00032535"/>
    </source>
</evidence>
<gene>
    <name evidence="21" type="ORF">CJN711_LOCUS36306</name>
</gene>
<evidence type="ECO:0000256" key="6">
    <source>
        <dbReference type="ARBA" id="ARBA00012841"/>
    </source>
</evidence>
<comment type="similarity">
    <text evidence="4">Belongs to the PPase class C family. Prune subfamily.</text>
</comment>
<keyword evidence="9" id="KW-0436">Ligase</keyword>
<feature type="domain" description="DHHA2" evidence="20">
    <location>
        <begin position="368"/>
        <end position="495"/>
    </location>
</feature>
<dbReference type="Pfam" id="PF00152">
    <property type="entry name" value="tRNA-synt_2"/>
    <property type="match status" value="1"/>
</dbReference>
<dbReference type="Proteomes" id="UP000663855">
    <property type="component" value="Unassembled WGS sequence"/>
</dbReference>
<reference evidence="21" key="1">
    <citation type="submission" date="2021-02" db="EMBL/GenBank/DDBJ databases">
        <authorList>
            <person name="Nowell W R."/>
        </authorList>
    </citation>
    <scope>NUCLEOTIDE SEQUENCE</scope>
</reference>
<comment type="catalytic activity">
    <reaction evidence="19">
        <text>tRNA(Asp) + L-aspartate + ATP = L-aspartyl-tRNA(Asp) + AMP + diphosphate</text>
        <dbReference type="Rhea" id="RHEA:19649"/>
        <dbReference type="Rhea" id="RHEA-COMP:9660"/>
        <dbReference type="Rhea" id="RHEA-COMP:9678"/>
        <dbReference type="ChEBI" id="CHEBI:29991"/>
        <dbReference type="ChEBI" id="CHEBI:30616"/>
        <dbReference type="ChEBI" id="CHEBI:33019"/>
        <dbReference type="ChEBI" id="CHEBI:78442"/>
        <dbReference type="ChEBI" id="CHEBI:78516"/>
        <dbReference type="ChEBI" id="CHEBI:456215"/>
        <dbReference type="EC" id="6.1.1.12"/>
    </reaction>
</comment>
<evidence type="ECO:0000256" key="7">
    <source>
        <dbReference type="ARBA" id="ARBA00018853"/>
    </source>
</evidence>
<dbReference type="Pfam" id="PF02833">
    <property type="entry name" value="DHHA2"/>
    <property type="match status" value="1"/>
</dbReference>
<dbReference type="Pfam" id="PF01368">
    <property type="entry name" value="DHH"/>
    <property type="match status" value="1"/>
</dbReference>
<dbReference type="SUPFAM" id="SSF55681">
    <property type="entry name" value="Class II aaRS and biotin synthetases"/>
    <property type="match status" value="1"/>
</dbReference>